<dbReference type="EMBL" id="MHCL01000003">
    <property type="protein sequence ID" value="OGY22380.1"/>
    <property type="molecule type" value="Genomic_DNA"/>
</dbReference>
<comment type="caution">
    <text evidence="2">The sequence shown here is derived from an EMBL/GenBank/DDBJ whole genome shotgun (WGS) entry which is preliminary data.</text>
</comment>
<dbReference type="AlphaFoldDB" id="A0A1G1W456"/>
<organism evidence="2 3">
    <name type="scientific">Candidatus Chisholmbacteria bacterium RIFCSPLOWO2_01_FULL_49_14</name>
    <dbReference type="NCBI Taxonomy" id="1797593"/>
    <lineage>
        <taxon>Bacteria</taxon>
        <taxon>Candidatus Chisholmiibacteriota</taxon>
    </lineage>
</organism>
<gene>
    <name evidence="2" type="ORF">A3A65_04460</name>
</gene>
<dbReference type="Proteomes" id="UP000176723">
    <property type="component" value="Unassembled WGS sequence"/>
</dbReference>
<dbReference type="GO" id="GO:0006487">
    <property type="term" value="P:protein N-linked glycosylation"/>
    <property type="evidence" value="ECO:0007669"/>
    <property type="project" value="TreeGrafter"/>
</dbReference>
<dbReference type="PANTHER" id="PTHR45919">
    <property type="entry name" value="GDP-MAN:MAN(3)GLCNAC(2)-PP-DOL ALPHA-1,2-MANNOSYLTRANSFERASE"/>
    <property type="match status" value="1"/>
</dbReference>
<dbReference type="InterPro" id="IPR038013">
    <property type="entry name" value="ALG11"/>
</dbReference>
<sequence length="358" mass="40538">MIQKRAAVYSPYLDTIGGGEVYTAAVTQCLMKNEFEVDLFWNSKNIIARLRNFLGIDISQASINVSGFRLFSQQGKIIEKINLTKKYDLIFYVSDGSIPFLFSKKNILHFQIPMHGVKGHSLVNRIKLMRIHQVICNSQFTKKIIDKEYHLESEVIYPPINIAVKKVKKNNIILSVGRFTQIMHDKRQDVLLQAFKELVDEGLSGWKLVFVGSSAEGKDMINSLKTFSASYPVEILTDIKHSELEEEYARAKIFWHAAGYGIDQEKNPERVEHFGIATAESMAAGCVPIVINKGGQPEIVKNGENGYLWDSLDSLKNRTLQLIRSPEVMKKLAAQAGITSRNFSKVTFNKNFTRVISE</sequence>
<evidence type="ECO:0000313" key="2">
    <source>
        <dbReference type="EMBL" id="OGY22380.1"/>
    </source>
</evidence>
<dbReference type="InterPro" id="IPR001296">
    <property type="entry name" value="Glyco_trans_1"/>
</dbReference>
<feature type="domain" description="Glycosyl transferase family 1" evidence="1">
    <location>
        <begin position="165"/>
        <end position="336"/>
    </location>
</feature>
<dbReference type="SUPFAM" id="SSF53756">
    <property type="entry name" value="UDP-Glycosyltransferase/glycogen phosphorylase"/>
    <property type="match status" value="1"/>
</dbReference>
<dbReference type="Pfam" id="PF00534">
    <property type="entry name" value="Glycos_transf_1"/>
    <property type="match status" value="1"/>
</dbReference>
<dbReference type="CDD" id="cd03801">
    <property type="entry name" value="GT4_PimA-like"/>
    <property type="match status" value="1"/>
</dbReference>
<dbReference type="STRING" id="1797593.A3A65_04460"/>
<name>A0A1G1W456_9BACT</name>
<evidence type="ECO:0000259" key="1">
    <source>
        <dbReference type="Pfam" id="PF00534"/>
    </source>
</evidence>
<dbReference type="Gene3D" id="3.40.50.2000">
    <property type="entry name" value="Glycogen Phosphorylase B"/>
    <property type="match status" value="2"/>
</dbReference>
<accession>A0A1G1W456</accession>
<protein>
    <recommendedName>
        <fullName evidence="1">Glycosyl transferase family 1 domain-containing protein</fullName>
    </recommendedName>
</protein>
<dbReference type="GO" id="GO:0016020">
    <property type="term" value="C:membrane"/>
    <property type="evidence" value="ECO:0007669"/>
    <property type="project" value="TreeGrafter"/>
</dbReference>
<dbReference type="PANTHER" id="PTHR45919:SF1">
    <property type="entry name" value="GDP-MAN:MAN(3)GLCNAC(2)-PP-DOL ALPHA-1,2-MANNOSYLTRANSFERASE"/>
    <property type="match status" value="1"/>
</dbReference>
<evidence type="ECO:0000313" key="3">
    <source>
        <dbReference type="Proteomes" id="UP000176723"/>
    </source>
</evidence>
<reference evidence="2 3" key="1">
    <citation type="journal article" date="2016" name="Nat. Commun.">
        <title>Thousands of microbial genomes shed light on interconnected biogeochemical processes in an aquifer system.</title>
        <authorList>
            <person name="Anantharaman K."/>
            <person name="Brown C.T."/>
            <person name="Hug L.A."/>
            <person name="Sharon I."/>
            <person name="Castelle C.J."/>
            <person name="Probst A.J."/>
            <person name="Thomas B.C."/>
            <person name="Singh A."/>
            <person name="Wilkins M.J."/>
            <person name="Karaoz U."/>
            <person name="Brodie E.L."/>
            <person name="Williams K.H."/>
            <person name="Hubbard S.S."/>
            <person name="Banfield J.F."/>
        </authorList>
    </citation>
    <scope>NUCLEOTIDE SEQUENCE [LARGE SCALE GENOMIC DNA]</scope>
</reference>
<proteinExistence type="predicted"/>
<dbReference type="GO" id="GO:0004377">
    <property type="term" value="F:GDP-Man:Man(3)GlcNAc(2)-PP-Dol alpha-1,2-mannosyltransferase activity"/>
    <property type="evidence" value="ECO:0007669"/>
    <property type="project" value="InterPro"/>
</dbReference>